<dbReference type="InterPro" id="IPR036404">
    <property type="entry name" value="Jacalin-like_lectin_dom_sf"/>
</dbReference>
<evidence type="ECO:0000313" key="2">
    <source>
        <dbReference type="EMBL" id="KAL2827348.1"/>
    </source>
</evidence>
<accession>A0ABR4IHV0</accession>
<protein>
    <recommendedName>
        <fullName evidence="1">Jacalin-type lectin domain-containing protein</fullName>
    </recommendedName>
</protein>
<dbReference type="SUPFAM" id="SSF51101">
    <property type="entry name" value="Mannose-binding lectins"/>
    <property type="match status" value="1"/>
</dbReference>
<feature type="domain" description="Jacalin-type lectin" evidence="1">
    <location>
        <begin position="8"/>
        <end position="151"/>
    </location>
</feature>
<gene>
    <name evidence="2" type="ORF">BDW59DRAFT_160314</name>
</gene>
<sequence>MVVKGPTIGGNDGSAFELWRENKPVEQLDIWYGPGTGDNFKQYTILKGIKVRWAGDKHGQEEGHAGYCPNEDKERILHTSFDFESNGNDPLEWMDIYGSTGRADSLRLVTHNERDYFEAGGIGGEKRVQPAGGRKLHGFYGKAGDDIDQLGGVFNN</sequence>
<comment type="caution">
    <text evidence="2">The sequence shown here is derived from an EMBL/GenBank/DDBJ whole genome shotgun (WGS) entry which is preliminary data.</text>
</comment>
<evidence type="ECO:0000259" key="1">
    <source>
        <dbReference type="Pfam" id="PF01419"/>
    </source>
</evidence>
<dbReference type="Gene3D" id="2.100.10.30">
    <property type="entry name" value="Jacalin-like lectin domain"/>
    <property type="match status" value="1"/>
</dbReference>
<dbReference type="InterPro" id="IPR001229">
    <property type="entry name" value="Jacalin-like_lectin_dom"/>
</dbReference>
<evidence type="ECO:0000313" key="3">
    <source>
        <dbReference type="Proteomes" id="UP001610335"/>
    </source>
</evidence>
<keyword evidence="3" id="KW-1185">Reference proteome</keyword>
<organism evidence="2 3">
    <name type="scientific">Aspergillus cavernicola</name>
    <dbReference type="NCBI Taxonomy" id="176166"/>
    <lineage>
        <taxon>Eukaryota</taxon>
        <taxon>Fungi</taxon>
        <taxon>Dikarya</taxon>
        <taxon>Ascomycota</taxon>
        <taxon>Pezizomycotina</taxon>
        <taxon>Eurotiomycetes</taxon>
        <taxon>Eurotiomycetidae</taxon>
        <taxon>Eurotiales</taxon>
        <taxon>Aspergillaceae</taxon>
        <taxon>Aspergillus</taxon>
        <taxon>Aspergillus subgen. Nidulantes</taxon>
    </lineage>
</organism>
<reference evidence="2 3" key="1">
    <citation type="submission" date="2024-07" db="EMBL/GenBank/DDBJ databases">
        <title>Section-level genome sequencing and comparative genomics of Aspergillus sections Usti and Cavernicolus.</title>
        <authorList>
            <consortium name="Lawrence Berkeley National Laboratory"/>
            <person name="Nybo J.L."/>
            <person name="Vesth T.C."/>
            <person name="Theobald S."/>
            <person name="Frisvad J.C."/>
            <person name="Larsen T.O."/>
            <person name="Kjaerboelling I."/>
            <person name="Rothschild-Mancinelli K."/>
            <person name="Lyhne E.K."/>
            <person name="Kogle M.E."/>
            <person name="Barry K."/>
            <person name="Clum A."/>
            <person name="Na H."/>
            <person name="Ledsgaard L."/>
            <person name="Lin J."/>
            <person name="Lipzen A."/>
            <person name="Kuo A."/>
            <person name="Riley R."/>
            <person name="Mondo S."/>
            <person name="LaButti K."/>
            <person name="Haridas S."/>
            <person name="Pangalinan J."/>
            <person name="Salamov A.A."/>
            <person name="Simmons B.A."/>
            <person name="Magnuson J.K."/>
            <person name="Chen J."/>
            <person name="Drula E."/>
            <person name="Henrissat B."/>
            <person name="Wiebenga A."/>
            <person name="Lubbers R.J."/>
            <person name="Gomes A.C."/>
            <person name="Makela M.R."/>
            <person name="Stajich J."/>
            <person name="Grigoriev I.V."/>
            <person name="Mortensen U.H."/>
            <person name="De vries R.P."/>
            <person name="Baker S.E."/>
            <person name="Andersen M.R."/>
        </authorList>
    </citation>
    <scope>NUCLEOTIDE SEQUENCE [LARGE SCALE GENOMIC DNA]</scope>
    <source>
        <strain evidence="2 3">CBS 600.67</strain>
    </source>
</reference>
<proteinExistence type="predicted"/>
<dbReference type="Proteomes" id="UP001610335">
    <property type="component" value="Unassembled WGS sequence"/>
</dbReference>
<dbReference type="EMBL" id="JBFXLS010000025">
    <property type="protein sequence ID" value="KAL2827348.1"/>
    <property type="molecule type" value="Genomic_DNA"/>
</dbReference>
<dbReference type="Pfam" id="PF01419">
    <property type="entry name" value="Jacalin"/>
    <property type="match status" value="1"/>
</dbReference>
<name>A0ABR4IHV0_9EURO</name>